<dbReference type="PANTHER" id="PTHR43775:SF37">
    <property type="entry name" value="SI:DKEY-61P9.11"/>
    <property type="match status" value="1"/>
</dbReference>
<dbReference type="PROSITE" id="PS50075">
    <property type="entry name" value="CARRIER"/>
    <property type="match status" value="1"/>
</dbReference>
<proteinExistence type="predicted"/>
<dbReference type="Pfam" id="PF02801">
    <property type="entry name" value="Ketoacyl-synt_C"/>
    <property type="match status" value="1"/>
</dbReference>
<dbReference type="InterPro" id="IPR057326">
    <property type="entry name" value="KR_dom"/>
</dbReference>
<keyword evidence="6" id="KW-0012">Acyltransferase</keyword>
<dbReference type="InterPro" id="IPR014043">
    <property type="entry name" value="Acyl_transferase_dom"/>
</dbReference>
<dbReference type="InterPro" id="IPR016036">
    <property type="entry name" value="Malonyl_transacylase_ACP-bd"/>
</dbReference>
<dbReference type="InterPro" id="IPR020806">
    <property type="entry name" value="PKS_PP-bd"/>
</dbReference>
<dbReference type="SUPFAM" id="SSF50129">
    <property type="entry name" value="GroES-like"/>
    <property type="match status" value="1"/>
</dbReference>
<dbReference type="SMART" id="SM00823">
    <property type="entry name" value="PKS_PP"/>
    <property type="match status" value="1"/>
</dbReference>
<dbReference type="Pfam" id="PF08659">
    <property type="entry name" value="KR"/>
    <property type="match status" value="1"/>
</dbReference>
<dbReference type="InterPro" id="IPR016039">
    <property type="entry name" value="Thiolase-like"/>
</dbReference>
<dbReference type="SMART" id="SM00822">
    <property type="entry name" value="PKS_KR"/>
    <property type="match status" value="1"/>
</dbReference>
<dbReference type="Pfam" id="PF21394">
    <property type="entry name" value="Beta-ketacyl_N"/>
    <property type="match status" value="1"/>
</dbReference>
<dbReference type="InterPro" id="IPR013154">
    <property type="entry name" value="ADH-like_N"/>
</dbReference>
<dbReference type="GO" id="GO:0005886">
    <property type="term" value="C:plasma membrane"/>
    <property type="evidence" value="ECO:0007669"/>
    <property type="project" value="TreeGrafter"/>
</dbReference>
<evidence type="ECO:0000256" key="3">
    <source>
        <dbReference type="ARBA" id="ARBA00022679"/>
    </source>
</evidence>
<gene>
    <name evidence="12" type="ORF">KGA66_07945</name>
</gene>
<dbReference type="InterPro" id="IPR050091">
    <property type="entry name" value="PKS_NRPS_Biosynth_Enz"/>
</dbReference>
<dbReference type="CDD" id="cd05195">
    <property type="entry name" value="enoyl_red"/>
    <property type="match status" value="1"/>
</dbReference>
<dbReference type="InterPro" id="IPR002364">
    <property type="entry name" value="Quin_OxRdtase/zeta-crystal_CS"/>
</dbReference>
<dbReference type="Pfam" id="PF08240">
    <property type="entry name" value="ADH_N"/>
    <property type="match status" value="1"/>
</dbReference>
<dbReference type="Gene3D" id="3.40.47.10">
    <property type="match status" value="1"/>
</dbReference>
<evidence type="ECO:0000256" key="7">
    <source>
        <dbReference type="PROSITE-ProRule" id="PRU01363"/>
    </source>
</evidence>
<dbReference type="InterPro" id="IPR013968">
    <property type="entry name" value="PKS_KR"/>
</dbReference>
<dbReference type="Gene3D" id="3.10.129.110">
    <property type="entry name" value="Polyketide synthase dehydratase"/>
    <property type="match status" value="1"/>
</dbReference>
<reference evidence="12" key="1">
    <citation type="submission" date="2021-04" db="EMBL/GenBank/DDBJ databases">
        <title>Genome based classification of Actinospica acidithermotolerans sp. nov., an actinobacterium isolated from an Indonesian hot spring.</title>
        <authorList>
            <person name="Kusuma A.B."/>
            <person name="Putra K.E."/>
            <person name="Nafisah S."/>
            <person name="Loh J."/>
            <person name="Nouioui I."/>
            <person name="Goodfellow M."/>
        </authorList>
    </citation>
    <scope>NUCLEOTIDE SEQUENCE</scope>
    <source>
        <strain evidence="12">DSM 45618</strain>
    </source>
</reference>
<dbReference type="PROSITE" id="PS01162">
    <property type="entry name" value="QOR_ZETA_CRYSTAL"/>
    <property type="match status" value="1"/>
</dbReference>
<evidence type="ECO:0000256" key="4">
    <source>
        <dbReference type="ARBA" id="ARBA00022857"/>
    </source>
</evidence>
<evidence type="ECO:0000256" key="5">
    <source>
        <dbReference type="ARBA" id="ARBA00023268"/>
    </source>
</evidence>
<dbReference type="PROSITE" id="PS00012">
    <property type="entry name" value="PHOSPHOPANTETHEINE"/>
    <property type="match status" value="1"/>
</dbReference>
<feature type="active site" description="Proton donor; for dehydratase activity" evidence="7">
    <location>
        <position position="1112"/>
    </location>
</feature>
<dbReference type="InterPro" id="IPR036291">
    <property type="entry name" value="NAD(P)-bd_dom_sf"/>
</dbReference>
<evidence type="ECO:0000313" key="13">
    <source>
        <dbReference type="Proteomes" id="UP000677913"/>
    </source>
</evidence>
<dbReference type="GO" id="GO:0031177">
    <property type="term" value="F:phosphopantetheine binding"/>
    <property type="evidence" value="ECO:0007669"/>
    <property type="project" value="InterPro"/>
</dbReference>
<dbReference type="SUPFAM" id="SSF47336">
    <property type="entry name" value="ACP-like"/>
    <property type="match status" value="1"/>
</dbReference>
<dbReference type="FunFam" id="3.40.47.10:FF:000019">
    <property type="entry name" value="Polyketide synthase type I"/>
    <property type="match status" value="1"/>
</dbReference>
<dbReference type="InterPro" id="IPR049551">
    <property type="entry name" value="PKS_DH_C"/>
</dbReference>
<dbReference type="InterPro" id="IPR018201">
    <property type="entry name" value="Ketoacyl_synth_AS"/>
</dbReference>
<dbReference type="GO" id="GO:0071770">
    <property type="term" value="P:DIM/DIP cell wall layer assembly"/>
    <property type="evidence" value="ECO:0007669"/>
    <property type="project" value="TreeGrafter"/>
</dbReference>
<evidence type="ECO:0000259" key="11">
    <source>
        <dbReference type="PROSITE" id="PS52019"/>
    </source>
</evidence>
<dbReference type="Proteomes" id="UP000677913">
    <property type="component" value="Unassembled WGS sequence"/>
</dbReference>
<dbReference type="GO" id="GO:0008270">
    <property type="term" value="F:zinc ion binding"/>
    <property type="evidence" value="ECO:0007669"/>
    <property type="project" value="InterPro"/>
</dbReference>
<keyword evidence="3" id="KW-0808">Transferase</keyword>
<feature type="domain" description="Carrier" evidence="9">
    <location>
        <begin position="2071"/>
        <end position="2148"/>
    </location>
</feature>
<feature type="region of interest" description="N-terminal hotdog fold" evidence="7">
    <location>
        <begin position="903"/>
        <end position="1033"/>
    </location>
</feature>
<dbReference type="InterPro" id="IPR020841">
    <property type="entry name" value="PKS_Beta-ketoAc_synthase_dom"/>
</dbReference>
<dbReference type="InterPro" id="IPR001227">
    <property type="entry name" value="Ac_transferase_dom_sf"/>
</dbReference>
<dbReference type="Pfam" id="PF00107">
    <property type="entry name" value="ADH_zinc_N"/>
    <property type="match status" value="1"/>
</dbReference>
<dbReference type="Gene3D" id="3.30.70.3290">
    <property type="match status" value="1"/>
</dbReference>
<dbReference type="Pfam" id="PF00698">
    <property type="entry name" value="Acyl_transf_1"/>
    <property type="match status" value="1"/>
</dbReference>
<keyword evidence="5" id="KW-0511">Multifunctional enzyme</keyword>
<dbReference type="GO" id="GO:0016491">
    <property type="term" value="F:oxidoreductase activity"/>
    <property type="evidence" value="ECO:0007669"/>
    <property type="project" value="InterPro"/>
</dbReference>
<comment type="caution">
    <text evidence="12">The sequence shown here is derived from an EMBL/GenBank/DDBJ whole genome shotgun (WGS) entry which is preliminary data.</text>
</comment>
<dbReference type="InterPro" id="IPR013149">
    <property type="entry name" value="ADH-like_C"/>
</dbReference>
<dbReference type="Gene3D" id="1.10.1200.10">
    <property type="entry name" value="ACP-like"/>
    <property type="match status" value="1"/>
</dbReference>
<dbReference type="Pfam" id="PF21089">
    <property type="entry name" value="PKS_DH_N"/>
    <property type="match status" value="1"/>
</dbReference>
<dbReference type="SMART" id="SM00829">
    <property type="entry name" value="PKS_ER"/>
    <property type="match status" value="1"/>
</dbReference>
<dbReference type="SMART" id="SM00825">
    <property type="entry name" value="PKS_KS"/>
    <property type="match status" value="1"/>
</dbReference>
<dbReference type="Gene3D" id="3.40.50.720">
    <property type="entry name" value="NAD(P)-binding Rossmann-like Domain"/>
    <property type="match status" value="3"/>
</dbReference>
<dbReference type="InterPro" id="IPR049900">
    <property type="entry name" value="PKS_mFAS_DH"/>
</dbReference>
<feature type="region of interest" description="Disordered" evidence="8">
    <location>
        <begin position="2155"/>
        <end position="2185"/>
    </location>
</feature>
<feature type="domain" description="PKS/mFAS DH" evidence="11">
    <location>
        <begin position="903"/>
        <end position="1198"/>
    </location>
</feature>
<dbReference type="InterPro" id="IPR014031">
    <property type="entry name" value="Ketoacyl_synth_C"/>
</dbReference>
<dbReference type="PANTHER" id="PTHR43775">
    <property type="entry name" value="FATTY ACID SYNTHASE"/>
    <property type="match status" value="1"/>
</dbReference>
<keyword evidence="4" id="KW-0521">NADP</keyword>
<dbReference type="SUPFAM" id="SSF53901">
    <property type="entry name" value="Thiolase-like"/>
    <property type="match status" value="1"/>
</dbReference>
<dbReference type="CDD" id="cd08955">
    <property type="entry name" value="KR_2_FAS_SDR_x"/>
    <property type="match status" value="1"/>
</dbReference>
<dbReference type="PROSITE" id="PS52019">
    <property type="entry name" value="PKS_MFAS_DH"/>
    <property type="match status" value="1"/>
</dbReference>
<feature type="region of interest" description="Disordered" evidence="8">
    <location>
        <begin position="1428"/>
        <end position="1450"/>
    </location>
</feature>
<dbReference type="Pfam" id="PF00550">
    <property type="entry name" value="PP-binding"/>
    <property type="match status" value="1"/>
</dbReference>
<dbReference type="InterPro" id="IPR049490">
    <property type="entry name" value="C883_1060-like_KR_N"/>
</dbReference>
<dbReference type="GO" id="GO:0004315">
    <property type="term" value="F:3-oxoacyl-[acyl-carrier-protein] synthase activity"/>
    <property type="evidence" value="ECO:0007669"/>
    <property type="project" value="InterPro"/>
</dbReference>
<dbReference type="InterPro" id="IPR014030">
    <property type="entry name" value="Ketoacyl_synth_N"/>
</dbReference>
<sequence>MNPPGAAAQPVAVVGIGCRFPGGAHGPQSFWRLLCEGRDAVTQVPADRWRLEDVAGLDAARGQSVSRWGGFLSGVDAFDPQFFGISPHEAARMDPQQRVLTEVAWEALEDAGLVAQRLSGSMTGVFVGIANSDYAHQQVQDLGRIDAYTGTGNAFSIAANRLSYLFDLRGPSMAIDTACSSSLVAVHQACASLAQGECSLALAAGVNLILSPALAVNFTRAGAMAADGRCKAFDARADGYVRSEGVGVVVLKPLSQALEDRDRIYGLILGSAVNQDGRSNGLMAPNPHAQQAVLRAAYSRAGVRPDQVQYVEAHGTGTLLGDPIEAKALAAVVSAGKDESDPCLIGSVKTNLGHMEAAAGIGGLIKTLLMVRHRQVPPSLHYEQPNPHIPFDSLGLRVVESLRPWPGGASGALAGVSSFGFGGTNAHVVVGEAPLPAVAGQPAGAAAHVFALSARSGEALRELAAKYLEHFAEPDESAAHAVSFATTVRRTHHEHRLACVGSSTRQFAEALRAFEQGEQHPGLSWGERQVGRRPKAAFLFSGQGPRWWPLGADLFDREPVFREVIDHCDAVLRRYDDWSLIDGLRAEPGACALADPGVGQPALCAVQMALAALWRSWGVEPETVAGHSVGEVAAAQVAGALSLESALRVALHRGRVIRAADGTGRMAVVALSFEEARGLLERGNGAPVWVAAENGPNTSVLTGEAAAIEALARDLTAEGVFCRVLESVRFASHSPLMEAPADRLGALLADLRPDPARLPMHSTVTGAPIADTPLDGNYWAANLRRPVLFDRVVAGLVESGHDVFVEISPHPMLADAVAERMSLLSPQQAQGAVVASLHRDQPGRASVLAQLGRLYSAGYPVDWGAVRGRTGPMVQLPSYPWQRRRYWRDDEFPGRRRAAHSGHPILETFMQSATQPSAYHWCAQVDLEQFPYLRDHAVGGTAVLPASLLLDTALAGARQILGDKQASVHDVCFTGLTVVPENASQATIQLVLLPDGTDGASFRFYNRPAGQGGPGGGWSEVAHGVIRTLNQPAAQDQDLGGLLAKARERCARPADSAEHYAALSRAGLEYGPAFQGVRALWRGAHEAVGQLHDLPDLTADTDAYLVHPVLLDSCLQVLAATIDPAQHEAAGYLPVDVGRFTLWQERAVPRWAHAVIGGPSADGRQLTGGRIILFDEAGRPVGEIDGITVRRLDNAGTRGAAEDSLLTLRWRELPQSAPAAAQQPAVGGEAGWWLLLADRRGMCSDLKGLIEARGQGCVTVGAGAGYRRLGEDRYEVDPARPEDFKALIDQLVRERPSRCAGVVHAWSVDASVDEDDATGSLQESQDLGPVSALHLVQALAHDAREGLPRLFLVTRGAQSLADEAPAPAQCALWGLARVIGLEHAELRPRAVDLDPRSADPARDLLDELLAADEGDQVALRGGGRFAPRLEPWSTGDGGAESDSAWRERPYDPRRDANHRVLATRPGILESLAPTPWHRLAPGPGQVEIEVAAAGLNFNDVLKALGNCPGVPPGSVPLGGECAGRVIAVGDGVTRLRPGDAVMAVAPSSMAAYTTTSADLVAPRPAGLTDEQAAAVPVAFLTAVYGLEYLARLRRGETLLVHSAAGGVGLAALQVARRNGARVFATAGSEQKRELLREMGAEHVMDSRSLGFAAEVTRITGGRGVDVVLNSLAGEALTRSLALLAPNGRFVEIGKQDVYAGNPVGLGLLKHNRSLFAVDLERSFAEQPELIAELFEQVLRGFAGGDFTPPVVTAFDYGDAEAAFTHMAQARHIGKIVLRPHPPRALHVRPDSAPVRSDATYLITGGLGALGLRTARYLVDQGARHLVLTGRHAPSPDAAEAVESLQTEARVVVECADVSLPDAVEALLAKIEDSMPPLAGVVHAAGVLDDGLLTQLDRERFRTVAAPKAEGAWNLHRGTVHLDLDFFVLYSSAAALLGSPGQGNYAAANAFLDGLAMYRRARGLPALSIAWGPWAQAGLAARPDRGGALSARGILSLDPRDGIAALDRLLRSCVAHACVLPLDRAKLREAADHALAPELLAGLLEQPGNPAATPAQSSQIHRSLLAVEPGRRRRDILTRHCREQAGRVLKLDPSALDPAVPLTELGFDSLMSLELRKRLESTLETTLPATVTWRFPTIDALVPFLAERMQIALEAEAETAPRRPQPLPEPDPRPGDALDALPDGDIEALPEGDIEALLLEKITQIDEGRWT</sequence>
<dbReference type="GO" id="GO:0004312">
    <property type="term" value="F:fatty acid synthase activity"/>
    <property type="evidence" value="ECO:0007669"/>
    <property type="project" value="TreeGrafter"/>
</dbReference>
<keyword evidence="2" id="KW-0597">Phosphoprotein</keyword>
<evidence type="ECO:0000256" key="2">
    <source>
        <dbReference type="ARBA" id="ARBA00022553"/>
    </source>
</evidence>
<dbReference type="InterPro" id="IPR016035">
    <property type="entry name" value="Acyl_Trfase/lysoPLipase"/>
</dbReference>
<dbReference type="RefSeq" id="WP_211466220.1">
    <property type="nucleotide sequence ID" value="NZ_JAGSXH010000018.1"/>
</dbReference>
<dbReference type="InterPro" id="IPR011032">
    <property type="entry name" value="GroES-like_sf"/>
</dbReference>
<evidence type="ECO:0000256" key="6">
    <source>
        <dbReference type="ARBA" id="ARBA00023315"/>
    </source>
</evidence>
<evidence type="ECO:0000256" key="1">
    <source>
        <dbReference type="ARBA" id="ARBA00022450"/>
    </source>
</evidence>
<dbReference type="CDD" id="cd00833">
    <property type="entry name" value="PKS"/>
    <property type="match status" value="1"/>
</dbReference>
<dbReference type="Pfam" id="PF00109">
    <property type="entry name" value="ketoacyl-synt"/>
    <property type="match status" value="1"/>
</dbReference>
<dbReference type="InterPro" id="IPR020843">
    <property type="entry name" value="ER"/>
</dbReference>
<dbReference type="InterPro" id="IPR049552">
    <property type="entry name" value="PKS_DH_N"/>
</dbReference>
<evidence type="ECO:0000313" key="12">
    <source>
        <dbReference type="EMBL" id="MBS2962971.1"/>
    </source>
</evidence>
<protein>
    <submittedName>
        <fullName evidence="12">Type I polyketide synthase</fullName>
    </submittedName>
</protein>
<organism evidence="12 13">
    <name type="scientific">Actinocrinis puniceicyclus</name>
    <dbReference type="NCBI Taxonomy" id="977794"/>
    <lineage>
        <taxon>Bacteria</taxon>
        <taxon>Bacillati</taxon>
        <taxon>Actinomycetota</taxon>
        <taxon>Actinomycetes</taxon>
        <taxon>Catenulisporales</taxon>
        <taxon>Actinospicaceae</taxon>
        <taxon>Actinocrinis</taxon>
    </lineage>
</organism>
<dbReference type="SMART" id="SM00826">
    <property type="entry name" value="PKS_DH"/>
    <property type="match status" value="1"/>
</dbReference>
<dbReference type="SUPFAM" id="SSF52151">
    <property type="entry name" value="FabD/lysophospholipase-like"/>
    <property type="match status" value="1"/>
</dbReference>
<dbReference type="InterPro" id="IPR032821">
    <property type="entry name" value="PKS_assoc"/>
</dbReference>
<dbReference type="InterPro" id="IPR009081">
    <property type="entry name" value="PP-bd_ACP"/>
</dbReference>
<dbReference type="Gene3D" id="3.40.366.10">
    <property type="entry name" value="Malonyl-Coenzyme A Acyl Carrier Protein, domain 2"/>
    <property type="match status" value="1"/>
</dbReference>
<dbReference type="GO" id="GO:0006633">
    <property type="term" value="P:fatty acid biosynthetic process"/>
    <property type="evidence" value="ECO:0007669"/>
    <property type="project" value="InterPro"/>
</dbReference>
<dbReference type="SMART" id="SM01294">
    <property type="entry name" value="PKS_PP_betabranch"/>
    <property type="match status" value="1"/>
</dbReference>
<dbReference type="PROSITE" id="PS00606">
    <property type="entry name" value="KS3_1"/>
    <property type="match status" value="1"/>
</dbReference>
<dbReference type="SMART" id="SM00827">
    <property type="entry name" value="PKS_AT"/>
    <property type="match status" value="1"/>
</dbReference>
<dbReference type="EMBL" id="JAGSXH010000018">
    <property type="protein sequence ID" value="MBS2962971.1"/>
    <property type="molecule type" value="Genomic_DNA"/>
</dbReference>
<accession>A0A8J7WIK0</accession>
<dbReference type="FunFam" id="3.40.50.720:FF:000209">
    <property type="entry name" value="Polyketide synthase Pks12"/>
    <property type="match status" value="1"/>
</dbReference>
<dbReference type="InterPro" id="IPR042104">
    <property type="entry name" value="PKS_dehydratase_sf"/>
</dbReference>
<evidence type="ECO:0000259" key="10">
    <source>
        <dbReference type="PROSITE" id="PS52004"/>
    </source>
</evidence>
<keyword evidence="13" id="KW-1185">Reference proteome</keyword>
<name>A0A8J7WIK0_9ACTN</name>
<dbReference type="SUPFAM" id="SSF51735">
    <property type="entry name" value="NAD(P)-binding Rossmann-fold domains"/>
    <property type="match status" value="3"/>
</dbReference>
<dbReference type="InterPro" id="IPR036736">
    <property type="entry name" value="ACP-like_sf"/>
</dbReference>
<feature type="region of interest" description="C-terminal hotdog fold" evidence="7">
    <location>
        <begin position="1051"/>
        <end position="1198"/>
    </location>
</feature>
<keyword evidence="1" id="KW-0596">Phosphopantetheine</keyword>
<dbReference type="Pfam" id="PF14765">
    <property type="entry name" value="PS-DH"/>
    <property type="match status" value="1"/>
</dbReference>
<dbReference type="SUPFAM" id="SSF55048">
    <property type="entry name" value="Probable ACP-binding domain of malonyl-CoA ACP transacylase"/>
    <property type="match status" value="1"/>
</dbReference>
<dbReference type="Gene3D" id="3.90.180.10">
    <property type="entry name" value="Medium-chain alcohol dehydrogenases, catalytic domain"/>
    <property type="match status" value="1"/>
</dbReference>
<feature type="active site" description="Proton acceptor; for dehydratase activity" evidence="7">
    <location>
        <position position="936"/>
    </location>
</feature>
<dbReference type="InterPro" id="IPR006162">
    <property type="entry name" value="Ppantetheine_attach_site"/>
</dbReference>
<feature type="domain" description="Ketosynthase family 3 (KS3)" evidence="10">
    <location>
        <begin position="8"/>
        <end position="432"/>
    </location>
</feature>
<dbReference type="PROSITE" id="PS52004">
    <property type="entry name" value="KS3_2"/>
    <property type="match status" value="1"/>
</dbReference>
<evidence type="ECO:0000259" key="9">
    <source>
        <dbReference type="PROSITE" id="PS50075"/>
    </source>
</evidence>
<dbReference type="Pfam" id="PF16197">
    <property type="entry name" value="KAsynt_C_assoc"/>
    <property type="match status" value="1"/>
</dbReference>
<evidence type="ECO:0000256" key="8">
    <source>
        <dbReference type="SAM" id="MobiDB-lite"/>
    </source>
</evidence>
<dbReference type="InterPro" id="IPR020807">
    <property type="entry name" value="PKS_DH"/>
</dbReference>
<dbReference type="GO" id="GO:0005737">
    <property type="term" value="C:cytoplasm"/>
    <property type="evidence" value="ECO:0007669"/>
    <property type="project" value="TreeGrafter"/>
</dbReference>